<dbReference type="Proteomes" id="UP000762676">
    <property type="component" value="Unassembled WGS sequence"/>
</dbReference>
<proteinExistence type="predicted"/>
<protein>
    <submittedName>
        <fullName evidence="2">Uncharacterized protein</fullName>
    </submittedName>
</protein>
<name>A0AAV4FS73_9GAST</name>
<dbReference type="EMBL" id="BMAT01011618">
    <property type="protein sequence ID" value="GFR75864.1"/>
    <property type="molecule type" value="Genomic_DNA"/>
</dbReference>
<evidence type="ECO:0000256" key="1">
    <source>
        <dbReference type="SAM" id="MobiDB-lite"/>
    </source>
</evidence>
<reference evidence="2 3" key="1">
    <citation type="journal article" date="2021" name="Elife">
        <title>Chloroplast acquisition without the gene transfer in kleptoplastic sea slugs, Plakobranchus ocellatus.</title>
        <authorList>
            <person name="Maeda T."/>
            <person name="Takahashi S."/>
            <person name="Yoshida T."/>
            <person name="Shimamura S."/>
            <person name="Takaki Y."/>
            <person name="Nagai Y."/>
            <person name="Toyoda A."/>
            <person name="Suzuki Y."/>
            <person name="Arimoto A."/>
            <person name="Ishii H."/>
            <person name="Satoh N."/>
            <person name="Nishiyama T."/>
            <person name="Hasebe M."/>
            <person name="Maruyama T."/>
            <person name="Minagawa J."/>
            <person name="Obokata J."/>
            <person name="Shigenobu S."/>
        </authorList>
    </citation>
    <scope>NUCLEOTIDE SEQUENCE [LARGE SCALE GENOMIC DNA]</scope>
</reference>
<evidence type="ECO:0000313" key="3">
    <source>
        <dbReference type="Proteomes" id="UP000762676"/>
    </source>
</evidence>
<comment type="caution">
    <text evidence="2">The sequence shown here is derived from an EMBL/GenBank/DDBJ whole genome shotgun (WGS) entry which is preliminary data.</text>
</comment>
<organism evidence="2 3">
    <name type="scientific">Elysia marginata</name>
    <dbReference type="NCBI Taxonomy" id="1093978"/>
    <lineage>
        <taxon>Eukaryota</taxon>
        <taxon>Metazoa</taxon>
        <taxon>Spiralia</taxon>
        <taxon>Lophotrochozoa</taxon>
        <taxon>Mollusca</taxon>
        <taxon>Gastropoda</taxon>
        <taxon>Heterobranchia</taxon>
        <taxon>Euthyneura</taxon>
        <taxon>Panpulmonata</taxon>
        <taxon>Sacoglossa</taxon>
        <taxon>Placobranchoidea</taxon>
        <taxon>Plakobranchidae</taxon>
        <taxon>Elysia</taxon>
    </lineage>
</organism>
<dbReference type="AlphaFoldDB" id="A0AAV4FS73"/>
<sequence>MSAGVILTRCSQRAGIESDSLVADSLVPARRFSSILYIQGIMRSQSEAGIPLGRLFGQSEAGIPLAHITLGKRGESLAPQTAVTEASLFPKVIHASGIPASDWPKSRPSGIPASDWLLKAQRATRPNDSHRAMRPCDAPDAHRERASRSFSSCSLCGGNDSHILRADPSFNLYHQNTASIKKATLCF</sequence>
<accession>A0AAV4FS73</accession>
<feature type="region of interest" description="Disordered" evidence="1">
    <location>
        <begin position="123"/>
        <end position="143"/>
    </location>
</feature>
<evidence type="ECO:0000313" key="2">
    <source>
        <dbReference type="EMBL" id="GFR75864.1"/>
    </source>
</evidence>
<gene>
    <name evidence="2" type="ORF">ElyMa_005785300</name>
</gene>
<keyword evidence="3" id="KW-1185">Reference proteome</keyword>